<dbReference type="Proteomes" id="UP000229681">
    <property type="component" value="Unassembled WGS sequence"/>
</dbReference>
<accession>A0A2M8P8T7</accession>
<dbReference type="InterPro" id="IPR029016">
    <property type="entry name" value="GAF-like_dom_sf"/>
</dbReference>
<sequence length="127" mass="14107">MYVFSQSASDSSVELERLRQLARTAQIINSRLSLEQVLNEVIDTVVALTGAERGFIVLQDQTSGHFAISVARKINQSDLESEAMRVSRTILEQVIQSGESILTTNAQDDPRFADVESVVDLRLRSLL</sequence>
<organism evidence="2 3">
    <name type="scientific">Candidatus Thermofonsia Clade 1 bacterium</name>
    <dbReference type="NCBI Taxonomy" id="2364210"/>
    <lineage>
        <taxon>Bacteria</taxon>
        <taxon>Bacillati</taxon>
        <taxon>Chloroflexota</taxon>
        <taxon>Candidatus Thermofontia</taxon>
        <taxon>Candidatus Thermofonsia Clade 1</taxon>
    </lineage>
</organism>
<evidence type="ECO:0000259" key="1">
    <source>
        <dbReference type="Pfam" id="PF13185"/>
    </source>
</evidence>
<comment type="caution">
    <text evidence="2">The sequence shown here is derived from an EMBL/GenBank/DDBJ whole genome shotgun (WGS) entry which is preliminary data.</text>
</comment>
<dbReference type="Gene3D" id="3.30.450.40">
    <property type="match status" value="1"/>
</dbReference>
<protein>
    <recommendedName>
        <fullName evidence="1">GAF domain-containing protein</fullName>
    </recommendedName>
</protein>
<evidence type="ECO:0000313" key="3">
    <source>
        <dbReference type="Proteomes" id="UP000229681"/>
    </source>
</evidence>
<feature type="domain" description="GAF" evidence="1">
    <location>
        <begin position="32"/>
        <end position="113"/>
    </location>
</feature>
<gene>
    <name evidence="2" type="ORF">CUN49_17305</name>
</gene>
<dbReference type="EMBL" id="PGTM01000673">
    <property type="protein sequence ID" value="PJF33956.1"/>
    <property type="molecule type" value="Genomic_DNA"/>
</dbReference>
<proteinExistence type="predicted"/>
<name>A0A2M8P8T7_9CHLR</name>
<dbReference type="AlphaFoldDB" id="A0A2M8P8T7"/>
<dbReference type="Pfam" id="PF13185">
    <property type="entry name" value="GAF_2"/>
    <property type="match status" value="1"/>
</dbReference>
<dbReference type="InterPro" id="IPR003018">
    <property type="entry name" value="GAF"/>
</dbReference>
<evidence type="ECO:0000313" key="2">
    <source>
        <dbReference type="EMBL" id="PJF33956.1"/>
    </source>
</evidence>
<dbReference type="SUPFAM" id="SSF55781">
    <property type="entry name" value="GAF domain-like"/>
    <property type="match status" value="1"/>
</dbReference>
<reference evidence="2 3" key="1">
    <citation type="submission" date="2017-11" db="EMBL/GenBank/DDBJ databases">
        <title>Evolution of Phototrophy in the Chloroflexi Phylum Driven by Horizontal Gene Transfer.</title>
        <authorList>
            <person name="Ward L.M."/>
            <person name="Hemp J."/>
            <person name="Shih P.M."/>
            <person name="Mcglynn S.E."/>
            <person name="Fischer W."/>
        </authorList>
    </citation>
    <scope>NUCLEOTIDE SEQUENCE [LARGE SCALE GENOMIC DNA]</scope>
    <source>
        <strain evidence="2">JP3_13</strain>
    </source>
</reference>
<feature type="non-terminal residue" evidence="2">
    <location>
        <position position="127"/>
    </location>
</feature>